<name>A0A9P5ZSV6_PLEER</name>
<feature type="compositionally biased region" description="Polar residues" evidence="1">
    <location>
        <begin position="39"/>
        <end position="49"/>
    </location>
</feature>
<dbReference type="AlphaFoldDB" id="A0A9P5ZSV6"/>
<keyword evidence="4" id="KW-1185">Reference proteome</keyword>
<organism evidence="3 4">
    <name type="scientific">Pleurotus eryngii</name>
    <name type="common">Boletus of the steppes</name>
    <dbReference type="NCBI Taxonomy" id="5323"/>
    <lineage>
        <taxon>Eukaryota</taxon>
        <taxon>Fungi</taxon>
        <taxon>Dikarya</taxon>
        <taxon>Basidiomycota</taxon>
        <taxon>Agaricomycotina</taxon>
        <taxon>Agaricomycetes</taxon>
        <taxon>Agaricomycetidae</taxon>
        <taxon>Agaricales</taxon>
        <taxon>Pleurotineae</taxon>
        <taxon>Pleurotaceae</taxon>
        <taxon>Pleurotus</taxon>
    </lineage>
</organism>
<keyword evidence="2" id="KW-0732">Signal</keyword>
<evidence type="ECO:0000313" key="4">
    <source>
        <dbReference type="Proteomes" id="UP000807025"/>
    </source>
</evidence>
<feature type="signal peptide" evidence="2">
    <location>
        <begin position="1"/>
        <end position="27"/>
    </location>
</feature>
<accession>A0A9P5ZSV6</accession>
<sequence>MQLPATFGASLLALCVMIAGIPYTARAVATLSQPVPGASAQNEGANPTNDLVKKSRKARRPPLHTTKPKSVIKSSWMDKHPNGTEKEFTQYWNTLGLEGQGAALLKATSSPEEKGIGHDTPS</sequence>
<evidence type="ECO:0000256" key="1">
    <source>
        <dbReference type="SAM" id="MobiDB-lite"/>
    </source>
</evidence>
<comment type="caution">
    <text evidence="3">The sequence shown here is derived from an EMBL/GenBank/DDBJ whole genome shotgun (WGS) entry which is preliminary data.</text>
</comment>
<evidence type="ECO:0000313" key="3">
    <source>
        <dbReference type="EMBL" id="KAF9492902.1"/>
    </source>
</evidence>
<dbReference type="Proteomes" id="UP000807025">
    <property type="component" value="Unassembled WGS sequence"/>
</dbReference>
<evidence type="ECO:0000256" key="2">
    <source>
        <dbReference type="SAM" id="SignalP"/>
    </source>
</evidence>
<feature type="region of interest" description="Disordered" evidence="1">
    <location>
        <begin position="35"/>
        <end position="84"/>
    </location>
</feature>
<gene>
    <name evidence="3" type="ORF">BDN71DRAFT_1572650</name>
</gene>
<feature type="chain" id="PRO_5040477660" evidence="2">
    <location>
        <begin position="28"/>
        <end position="122"/>
    </location>
</feature>
<dbReference type="EMBL" id="MU154593">
    <property type="protein sequence ID" value="KAF9492902.1"/>
    <property type="molecule type" value="Genomic_DNA"/>
</dbReference>
<reference evidence="3" key="1">
    <citation type="submission" date="2020-11" db="EMBL/GenBank/DDBJ databases">
        <authorList>
            <consortium name="DOE Joint Genome Institute"/>
            <person name="Ahrendt S."/>
            <person name="Riley R."/>
            <person name="Andreopoulos W."/>
            <person name="Labutti K."/>
            <person name="Pangilinan J."/>
            <person name="Ruiz-Duenas F.J."/>
            <person name="Barrasa J.M."/>
            <person name="Sanchez-Garcia M."/>
            <person name="Camarero S."/>
            <person name="Miyauchi S."/>
            <person name="Serrano A."/>
            <person name="Linde D."/>
            <person name="Babiker R."/>
            <person name="Drula E."/>
            <person name="Ayuso-Fernandez I."/>
            <person name="Pacheco R."/>
            <person name="Padilla G."/>
            <person name="Ferreira P."/>
            <person name="Barriuso J."/>
            <person name="Kellner H."/>
            <person name="Castanera R."/>
            <person name="Alfaro M."/>
            <person name="Ramirez L."/>
            <person name="Pisabarro A.G."/>
            <person name="Kuo A."/>
            <person name="Tritt A."/>
            <person name="Lipzen A."/>
            <person name="He G."/>
            <person name="Yan M."/>
            <person name="Ng V."/>
            <person name="Cullen D."/>
            <person name="Martin F."/>
            <person name="Rosso M.-N."/>
            <person name="Henrissat B."/>
            <person name="Hibbett D."/>
            <person name="Martinez A.T."/>
            <person name="Grigoriev I.V."/>
        </authorList>
    </citation>
    <scope>NUCLEOTIDE SEQUENCE</scope>
    <source>
        <strain evidence="3">ATCC 90797</strain>
    </source>
</reference>
<protein>
    <submittedName>
        <fullName evidence="3">Uncharacterized protein</fullName>
    </submittedName>
</protein>
<proteinExistence type="predicted"/>